<evidence type="ECO:0000256" key="4">
    <source>
        <dbReference type="ARBA" id="ARBA00035174"/>
    </source>
</evidence>
<dbReference type="HAMAP" id="MF_00373">
    <property type="entry name" value="Ribosomal_bL28"/>
    <property type="match status" value="1"/>
</dbReference>
<accession>A0A1U7J075</accession>
<proteinExistence type="inferred from homology"/>
<dbReference type="InterPro" id="IPR034704">
    <property type="entry name" value="Ribosomal_bL28/bL31-like_sf"/>
</dbReference>
<evidence type="ECO:0000256" key="5">
    <source>
        <dbReference type="HAMAP-Rule" id="MF_00373"/>
    </source>
</evidence>
<dbReference type="Gene3D" id="2.30.170.40">
    <property type="entry name" value="Ribosomal protein L28/L24"/>
    <property type="match status" value="1"/>
</dbReference>
<dbReference type="InterPro" id="IPR001383">
    <property type="entry name" value="Ribosomal_bL28_bact-type"/>
</dbReference>
<dbReference type="GO" id="GO:0003735">
    <property type="term" value="F:structural constituent of ribosome"/>
    <property type="evidence" value="ECO:0007669"/>
    <property type="project" value="InterPro"/>
</dbReference>
<comment type="caution">
    <text evidence="6">The sequence shown here is derived from an EMBL/GenBank/DDBJ whole genome shotgun (WGS) entry which is preliminary data.</text>
</comment>
<keyword evidence="3 5" id="KW-0687">Ribonucleoprotein</keyword>
<keyword evidence="2 5" id="KW-0689">Ribosomal protein</keyword>
<comment type="similarity">
    <text evidence="1 5">Belongs to the bacterial ribosomal protein bL28 family.</text>
</comment>
<dbReference type="GO" id="GO:0006412">
    <property type="term" value="P:translation"/>
    <property type="evidence" value="ECO:0007669"/>
    <property type="project" value="UniProtKB-UniRule"/>
</dbReference>
<name>A0A1U7J075_9CYAN</name>
<dbReference type="Proteomes" id="UP000185557">
    <property type="component" value="Unassembled WGS sequence"/>
</dbReference>
<evidence type="ECO:0000256" key="3">
    <source>
        <dbReference type="ARBA" id="ARBA00023274"/>
    </source>
</evidence>
<organism evidence="6 7">
    <name type="scientific">Phormidium tenue NIES-30</name>
    <dbReference type="NCBI Taxonomy" id="549789"/>
    <lineage>
        <taxon>Bacteria</taxon>
        <taxon>Bacillati</taxon>
        <taxon>Cyanobacteriota</taxon>
        <taxon>Cyanophyceae</taxon>
        <taxon>Oscillatoriophycideae</taxon>
        <taxon>Oscillatoriales</taxon>
        <taxon>Oscillatoriaceae</taxon>
        <taxon>Phormidium</taxon>
    </lineage>
</organism>
<dbReference type="OrthoDB" id="9805609at2"/>
<dbReference type="GO" id="GO:1990904">
    <property type="term" value="C:ribonucleoprotein complex"/>
    <property type="evidence" value="ECO:0007669"/>
    <property type="project" value="UniProtKB-KW"/>
</dbReference>
<dbReference type="GO" id="GO:0005840">
    <property type="term" value="C:ribosome"/>
    <property type="evidence" value="ECO:0007669"/>
    <property type="project" value="UniProtKB-KW"/>
</dbReference>
<keyword evidence="7" id="KW-1185">Reference proteome</keyword>
<evidence type="ECO:0000313" key="7">
    <source>
        <dbReference type="Proteomes" id="UP000185557"/>
    </source>
</evidence>
<evidence type="ECO:0000256" key="1">
    <source>
        <dbReference type="ARBA" id="ARBA00008760"/>
    </source>
</evidence>
<sequence>MARHCQLTGKKANNAFSISHSHRRTKRLQEANLQEKRVWWPQGKRWVKLRLSTKAIKTLQTKGLEAMAKEAGLNLNKF</sequence>
<dbReference type="RefSeq" id="WP_073610416.1">
    <property type="nucleotide sequence ID" value="NZ_MRCG01000019.1"/>
</dbReference>
<reference evidence="6 7" key="1">
    <citation type="submission" date="2016-11" db="EMBL/GenBank/DDBJ databases">
        <title>Draft Genome Sequences of Nine Cyanobacterial Strains from Diverse Habitats.</title>
        <authorList>
            <person name="Zhu T."/>
            <person name="Hou S."/>
            <person name="Lu X."/>
            <person name="Hess W.R."/>
        </authorList>
    </citation>
    <scope>NUCLEOTIDE SEQUENCE [LARGE SCALE GENOMIC DNA]</scope>
    <source>
        <strain evidence="6 7">NIES-30</strain>
    </source>
</reference>
<protein>
    <recommendedName>
        <fullName evidence="4 5">Large ribosomal subunit protein bL28</fullName>
    </recommendedName>
</protein>
<gene>
    <name evidence="5" type="primary">rpmB</name>
    <name evidence="5" type="synonym">rpl28</name>
    <name evidence="6" type="ORF">NIES30_21020</name>
</gene>
<dbReference type="InterPro" id="IPR037147">
    <property type="entry name" value="Ribosomal_bL28_sf"/>
</dbReference>
<dbReference type="SUPFAM" id="SSF143800">
    <property type="entry name" value="L28p-like"/>
    <property type="match status" value="1"/>
</dbReference>
<dbReference type="AlphaFoldDB" id="A0A1U7J075"/>
<dbReference type="InterPro" id="IPR026569">
    <property type="entry name" value="Ribosomal_bL28"/>
</dbReference>
<dbReference type="PANTHER" id="PTHR13528">
    <property type="entry name" value="39S RIBOSOMAL PROTEIN L28, MITOCHONDRIAL"/>
    <property type="match status" value="1"/>
</dbReference>
<dbReference type="EMBL" id="MRCG01000019">
    <property type="protein sequence ID" value="OKH44975.1"/>
    <property type="molecule type" value="Genomic_DNA"/>
</dbReference>
<dbReference type="PANTHER" id="PTHR13528:SF2">
    <property type="entry name" value="LARGE RIBOSOMAL SUBUNIT PROTEIN BL28M"/>
    <property type="match status" value="1"/>
</dbReference>
<dbReference type="NCBIfam" id="TIGR00009">
    <property type="entry name" value="L28"/>
    <property type="match status" value="1"/>
</dbReference>
<dbReference type="STRING" id="549789.NIES30_21020"/>
<dbReference type="Pfam" id="PF00830">
    <property type="entry name" value="Ribosomal_L28"/>
    <property type="match status" value="1"/>
</dbReference>
<evidence type="ECO:0000313" key="6">
    <source>
        <dbReference type="EMBL" id="OKH44975.1"/>
    </source>
</evidence>
<evidence type="ECO:0000256" key="2">
    <source>
        <dbReference type="ARBA" id="ARBA00022980"/>
    </source>
</evidence>